<keyword evidence="3 5" id="KW-1133">Transmembrane helix</keyword>
<evidence type="ECO:0000256" key="1">
    <source>
        <dbReference type="ARBA" id="ARBA00004141"/>
    </source>
</evidence>
<feature type="transmembrane region" description="Helical" evidence="5">
    <location>
        <begin position="50"/>
        <end position="73"/>
    </location>
</feature>
<dbReference type="AlphaFoldDB" id="A0A317EZE3"/>
<evidence type="ECO:0000256" key="2">
    <source>
        <dbReference type="ARBA" id="ARBA00022692"/>
    </source>
</evidence>
<dbReference type="RefSeq" id="WP_109930133.1">
    <property type="nucleotide sequence ID" value="NZ_QGNY01000004.1"/>
</dbReference>
<dbReference type="InterPro" id="IPR019109">
    <property type="entry name" value="MamF_MmsF"/>
</dbReference>
<name>A0A317EZE3_9SPHI</name>
<evidence type="ECO:0000256" key="4">
    <source>
        <dbReference type="ARBA" id="ARBA00023136"/>
    </source>
</evidence>
<evidence type="ECO:0000256" key="3">
    <source>
        <dbReference type="ARBA" id="ARBA00022989"/>
    </source>
</evidence>
<dbReference type="Proteomes" id="UP000245391">
    <property type="component" value="Unassembled WGS sequence"/>
</dbReference>
<feature type="transmembrane region" description="Helical" evidence="5">
    <location>
        <begin position="15"/>
        <end position="34"/>
    </location>
</feature>
<organism evidence="6 7">
    <name type="scientific">Pedobacter paludis</name>
    <dbReference type="NCBI Taxonomy" id="2203212"/>
    <lineage>
        <taxon>Bacteria</taxon>
        <taxon>Pseudomonadati</taxon>
        <taxon>Bacteroidota</taxon>
        <taxon>Sphingobacteriia</taxon>
        <taxon>Sphingobacteriales</taxon>
        <taxon>Sphingobacteriaceae</taxon>
        <taxon>Pedobacter</taxon>
    </lineage>
</organism>
<dbReference type="Pfam" id="PF09685">
    <property type="entry name" value="MamF_MmsF"/>
    <property type="match status" value="1"/>
</dbReference>
<evidence type="ECO:0000313" key="6">
    <source>
        <dbReference type="EMBL" id="PWS31343.1"/>
    </source>
</evidence>
<keyword evidence="7" id="KW-1185">Reference proteome</keyword>
<protein>
    <recommendedName>
        <fullName evidence="8">DUF4870 domain-containing protein</fullName>
    </recommendedName>
</protein>
<dbReference type="OrthoDB" id="6400719at2"/>
<keyword evidence="2 5" id="KW-0812">Transmembrane</keyword>
<comment type="caution">
    <text evidence="6">The sequence shown here is derived from an EMBL/GenBank/DDBJ whole genome shotgun (WGS) entry which is preliminary data.</text>
</comment>
<reference evidence="7" key="1">
    <citation type="submission" date="2018-05" db="EMBL/GenBank/DDBJ databases">
        <title>Pedobacter paludis sp. nov., isolated from wetland soil.</title>
        <authorList>
            <person name="Zhang Y."/>
        </authorList>
    </citation>
    <scope>NUCLEOTIDE SEQUENCE [LARGE SCALE GENOMIC DNA]</scope>
    <source>
        <strain evidence="7">R-8</strain>
    </source>
</reference>
<dbReference type="EMBL" id="QGNY01000004">
    <property type="protein sequence ID" value="PWS31343.1"/>
    <property type="molecule type" value="Genomic_DNA"/>
</dbReference>
<sequence length="124" mass="13601">METNKNITTTDNGKTAGIVSYFTIIGWLIAYFAMHKDNKTELGSYQLRQTLFFAIVSTILGYGLGFVLTILIASTGITALAYIGWIVQLALFVIWIIGLIGAINGEKRPIPIVGEKAQTMFPNI</sequence>
<keyword evidence="4 5" id="KW-0472">Membrane</keyword>
<feature type="transmembrane region" description="Helical" evidence="5">
    <location>
        <begin position="79"/>
        <end position="103"/>
    </location>
</feature>
<evidence type="ECO:0008006" key="8">
    <source>
        <dbReference type="Google" id="ProtNLM"/>
    </source>
</evidence>
<gene>
    <name evidence="6" type="ORF">DF947_12115</name>
</gene>
<proteinExistence type="predicted"/>
<evidence type="ECO:0000313" key="7">
    <source>
        <dbReference type="Proteomes" id="UP000245391"/>
    </source>
</evidence>
<comment type="subcellular location">
    <subcellularLocation>
        <location evidence="1">Membrane</location>
        <topology evidence="1">Multi-pass membrane protein</topology>
    </subcellularLocation>
</comment>
<accession>A0A317EZE3</accession>
<evidence type="ECO:0000256" key="5">
    <source>
        <dbReference type="SAM" id="Phobius"/>
    </source>
</evidence>